<evidence type="ECO:0000256" key="2">
    <source>
        <dbReference type="ARBA" id="ARBA00022475"/>
    </source>
</evidence>
<dbReference type="RefSeq" id="WP_233373369.1">
    <property type="nucleotide sequence ID" value="NZ_JAJTWU010000007.1"/>
</dbReference>
<dbReference type="InterPro" id="IPR036640">
    <property type="entry name" value="ABC1_TM_sf"/>
</dbReference>
<evidence type="ECO:0000259" key="9">
    <source>
        <dbReference type="PROSITE" id="PS50893"/>
    </source>
</evidence>
<dbReference type="InterPro" id="IPR011527">
    <property type="entry name" value="ABC1_TM_dom"/>
</dbReference>
<dbReference type="InterPro" id="IPR039421">
    <property type="entry name" value="Type_1_exporter"/>
</dbReference>
<dbReference type="CDD" id="cd18541">
    <property type="entry name" value="ABC_6TM_TmrB_like"/>
    <property type="match status" value="1"/>
</dbReference>
<dbReference type="Proteomes" id="UP001200741">
    <property type="component" value="Unassembled WGS sequence"/>
</dbReference>
<protein>
    <submittedName>
        <fullName evidence="11">ATP-binding cassette domain-containing protein</fullName>
    </submittedName>
</protein>
<comment type="subcellular location">
    <subcellularLocation>
        <location evidence="1">Cell membrane</location>
        <topology evidence="1">Multi-pass membrane protein</topology>
    </subcellularLocation>
</comment>
<dbReference type="Pfam" id="PF00664">
    <property type="entry name" value="ABC_membrane"/>
    <property type="match status" value="1"/>
</dbReference>
<name>A0ABS8XUE4_9BURK</name>
<dbReference type="InterPro" id="IPR017871">
    <property type="entry name" value="ABC_transporter-like_CS"/>
</dbReference>
<feature type="transmembrane region" description="Helical" evidence="8">
    <location>
        <begin position="62"/>
        <end position="80"/>
    </location>
</feature>
<dbReference type="SUPFAM" id="SSF52540">
    <property type="entry name" value="P-loop containing nucleoside triphosphate hydrolases"/>
    <property type="match status" value="1"/>
</dbReference>
<dbReference type="SUPFAM" id="SSF90123">
    <property type="entry name" value="ABC transporter transmembrane region"/>
    <property type="match status" value="1"/>
</dbReference>
<reference evidence="11 12" key="1">
    <citation type="submission" date="2021-12" db="EMBL/GenBank/DDBJ databases">
        <title>Genome seq of P8.</title>
        <authorList>
            <person name="Seo T."/>
        </authorList>
    </citation>
    <scope>NUCLEOTIDE SEQUENCE [LARGE SCALE GENOMIC DNA]</scope>
    <source>
        <strain evidence="11 12">P8</strain>
    </source>
</reference>
<dbReference type="InterPro" id="IPR003593">
    <property type="entry name" value="AAA+_ATPase"/>
</dbReference>
<feature type="transmembrane region" description="Helical" evidence="8">
    <location>
        <begin position="287"/>
        <end position="308"/>
    </location>
</feature>
<evidence type="ECO:0000256" key="4">
    <source>
        <dbReference type="ARBA" id="ARBA00022741"/>
    </source>
</evidence>
<dbReference type="PROSITE" id="PS50929">
    <property type="entry name" value="ABC_TM1F"/>
    <property type="match status" value="1"/>
</dbReference>
<evidence type="ECO:0000313" key="11">
    <source>
        <dbReference type="EMBL" id="MCE4556329.1"/>
    </source>
</evidence>
<dbReference type="PANTHER" id="PTHR24221">
    <property type="entry name" value="ATP-BINDING CASSETTE SUB-FAMILY B"/>
    <property type="match status" value="1"/>
</dbReference>
<dbReference type="Gene3D" id="3.40.50.300">
    <property type="entry name" value="P-loop containing nucleotide triphosphate hydrolases"/>
    <property type="match status" value="1"/>
</dbReference>
<keyword evidence="7 8" id="KW-0472">Membrane</keyword>
<keyword evidence="4" id="KW-0547">Nucleotide-binding</keyword>
<feature type="transmembrane region" description="Helical" evidence="8">
    <location>
        <begin position="167"/>
        <end position="185"/>
    </location>
</feature>
<dbReference type="InterPro" id="IPR027417">
    <property type="entry name" value="P-loop_NTPase"/>
</dbReference>
<gene>
    <name evidence="11" type="ORF">LXT13_18200</name>
</gene>
<feature type="domain" description="ABC transmembrane type-1" evidence="10">
    <location>
        <begin position="28"/>
        <end position="310"/>
    </location>
</feature>
<evidence type="ECO:0000259" key="10">
    <source>
        <dbReference type="PROSITE" id="PS50929"/>
    </source>
</evidence>
<proteinExistence type="predicted"/>
<evidence type="ECO:0000256" key="8">
    <source>
        <dbReference type="SAM" id="Phobius"/>
    </source>
</evidence>
<evidence type="ECO:0000256" key="7">
    <source>
        <dbReference type="ARBA" id="ARBA00023136"/>
    </source>
</evidence>
<dbReference type="Pfam" id="PF00005">
    <property type="entry name" value="ABC_tran"/>
    <property type="match status" value="1"/>
</dbReference>
<keyword evidence="6 8" id="KW-1133">Transmembrane helix</keyword>
<accession>A0ABS8XUE4</accession>
<evidence type="ECO:0000256" key="5">
    <source>
        <dbReference type="ARBA" id="ARBA00022840"/>
    </source>
</evidence>
<dbReference type="PROSITE" id="PS00211">
    <property type="entry name" value="ABC_TRANSPORTER_1"/>
    <property type="match status" value="1"/>
</dbReference>
<dbReference type="PROSITE" id="PS50893">
    <property type="entry name" value="ABC_TRANSPORTER_2"/>
    <property type="match status" value="1"/>
</dbReference>
<sequence>MSAASDAPSLTRMLAAFVREHWRAYGSAAAMLSCIAALTVWIPRQVGHVVDALVAGGLQGPALLQQLALLVAAGLVIYLLRVGWRLMLFKAAYRLGARLRTRLFARLSLQGPTYFQAQRTGDLMALATNDIDAVEQAAGEAMLAGFDGTQTLLLVLAMMTVGIDWRLGMAALVPFPVMALAFWWISQHLHQAAQDSLTRFGDLNQQVQESLAGVRTLRALGQAPRSQARFGELAEQAAEAAFRSQRWEAAYEPAVGMTLGAAFFIALAVGGWLVARQQITIGQLTAFTMYLGQLIWPMFAAGWVMALLERGRAAWTRLAPVLDAPLTLTDEGRSALPADATLRSEGLTFTFPGAKRPALEGVDFSIAPGRTLGIVGATGAGKSTLVRLLLRQAEPDGGRLTLGGVALPQLPLATLRAHIAWVPQEPFLFSASVADNIALARPTATPAEVEAAARLAAVHDDIARLPDGYATEVGERGVTLSGGQRQRVAIARALLSDSALLVLDDALSAVDTGTETAILDHLRELRTVRPGRSVIVIAHRLSAVMEADEILVLKQGRVVERGTHAELLALQGWYASQWRYQQIEASLEAA</sequence>
<evidence type="ECO:0000256" key="3">
    <source>
        <dbReference type="ARBA" id="ARBA00022692"/>
    </source>
</evidence>
<dbReference type="SMART" id="SM00382">
    <property type="entry name" value="AAA"/>
    <property type="match status" value="1"/>
</dbReference>
<dbReference type="InterPro" id="IPR003439">
    <property type="entry name" value="ABC_transporter-like_ATP-bd"/>
</dbReference>
<comment type="caution">
    <text evidence="11">The sequence shown here is derived from an EMBL/GenBank/DDBJ whole genome shotgun (WGS) entry which is preliminary data.</text>
</comment>
<dbReference type="PANTHER" id="PTHR24221:SF300">
    <property type="entry name" value="MULTIDRUG RESISTANCE-LIKE ATP-BINDING PROTEIN MDLA"/>
    <property type="match status" value="1"/>
</dbReference>
<feature type="domain" description="ABC transporter" evidence="9">
    <location>
        <begin position="342"/>
        <end position="580"/>
    </location>
</feature>
<keyword evidence="3 8" id="KW-0812">Transmembrane</keyword>
<organism evidence="11 12">
    <name type="scientific">Pelomonas cellulosilytica</name>
    <dbReference type="NCBI Taxonomy" id="2906762"/>
    <lineage>
        <taxon>Bacteria</taxon>
        <taxon>Pseudomonadati</taxon>
        <taxon>Pseudomonadota</taxon>
        <taxon>Betaproteobacteria</taxon>
        <taxon>Burkholderiales</taxon>
        <taxon>Sphaerotilaceae</taxon>
        <taxon>Roseateles</taxon>
    </lineage>
</organism>
<evidence type="ECO:0000256" key="1">
    <source>
        <dbReference type="ARBA" id="ARBA00004651"/>
    </source>
</evidence>
<keyword evidence="12" id="KW-1185">Reference proteome</keyword>
<keyword evidence="5 11" id="KW-0067">ATP-binding</keyword>
<evidence type="ECO:0000256" key="6">
    <source>
        <dbReference type="ARBA" id="ARBA00022989"/>
    </source>
</evidence>
<dbReference type="Gene3D" id="1.20.1560.10">
    <property type="entry name" value="ABC transporter type 1, transmembrane domain"/>
    <property type="match status" value="1"/>
</dbReference>
<dbReference type="EMBL" id="JAJTWU010000007">
    <property type="protein sequence ID" value="MCE4556329.1"/>
    <property type="molecule type" value="Genomic_DNA"/>
</dbReference>
<dbReference type="GO" id="GO:0005524">
    <property type="term" value="F:ATP binding"/>
    <property type="evidence" value="ECO:0007669"/>
    <property type="project" value="UniProtKB-KW"/>
</dbReference>
<feature type="transmembrane region" description="Helical" evidence="8">
    <location>
        <begin position="254"/>
        <end position="275"/>
    </location>
</feature>
<keyword evidence="2" id="KW-1003">Cell membrane</keyword>
<evidence type="ECO:0000313" key="12">
    <source>
        <dbReference type="Proteomes" id="UP001200741"/>
    </source>
</evidence>
<feature type="transmembrane region" description="Helical" evidence="8">
    <location>
        <begin position="22"/>
        <end position="42"/>
    </location>
</feature>